<dbReference type="EMBL" id="CABPRJ010002367">
    <property type="protein sequence ID" value="VVC43085.1"/>
    <property type="molecule type" value="Genomic_DNA"/>
</dbReference>
<name>A0A5E4NEF5_9HEMI</name>
<proteinExistence type="predicted"/>
<organism evidence="2 3">
    <name type="scientific">Cinara cedri</name>
    <dbReference type="NCBI Taxonomy" id="506608"/>
    <lineage>
        <taxon>Eukaryota</taxon>
        <taxon>Metazoa</taxon>
        <taxon>Ecdysozoa</taxon>
        <taxon>Arthropoda</taxon>
        <taxon>Hexapoda</taxon>
        <taxon>Insecta</taxon>
        <taxon>Pterygota</taxon>
        <taxon>Neoptera</taxon>
        <taxon>Paraneoptera</taxon>
        <taxon>Hemiptera</taxon>
        <taxon>Sternorrhyncha</taxon>
        <taxon>Aphidomorpha</taxon>
        <taxon>Aphidoidea</taxon>
        <taxon>Aphididae</taxon>
        <taxon>Lachninae</taxon>
        <taxon>Cinara</taxon>
    </lineage>
</organism>
<sequence>MVGLGHGAAEEAPQHPTADVQNPRLTADTINNAVSLEYQMYRYYINDDIKLQSAKYNNSRYNVQINAGIILKCCTKSRYTCNHGYIRDDSNAQRL</sequence>
<gene>
    <name evidence="2" type="ORF">CINCED_3A005340</name>
</gene>
<dbReference type="Proteomes" id="UP000325440">
    <property type="component" value="Unassembled WGS sequence"/>
</dbReference>
<protein>
    <submittedName>
        <fullName evidence="2">Uncharacterized protein</fullName>
    </submittedName>
</protein>
<reference evidence="2 3" key="1">
    <citation type="submission" date="2019-08" db="EMBL/GenBank/DDBJ databases">
        <authorList>
            <person name="Alioto T."/>
            <person name="Alioto T."/>
            <person name="Gomez Garrido J."/>
        </authorList>
    </citation>
    <scope>NUCLEOTIDE SEQUENCE [LARGE SCALE GENOMIC DNA]</scope>
</reference>
<keyword evidence="3" id="KW-1185">Reference proteome</keyword>
<dbReference type="AlphaFoldDB" id="A0A5E4NEF5"/>
<feature type="region of interest" description="Disordered" evidence="1">
    <location>
        <begin position="1"/>
        <end position="24"/>
    </location>
</feature>
<evidence type="ECO:0000313" key="2">
    <source>
        <dbReference type="EMBL" id="VVC43085.1"/>
    </source>
</evidence>
<accession>A0A5E4NEF5</accession>
<evidence type="ECO:0000256" key="1">
    <source>
        <dbReference type="SAM" id="MobiDB-lite"/>
    </source>
</evidence>
<evidence type="ECO:0000313" key="3">
    <source>
        <dbReference type="Proteomes" id="UP000325440"/>
    </source>
</evidence>